<dbReference type="InParanoid" id="K3XD35"/>
<accession>K3XD35</accession>
<dbReference type="Proteomes" id="UP000019132">
    <property type="component" value="Unassembled WGS sequence"/>
</dbReference>
<dbReference type="EnsemblProtists" id="PYU1_T015134">
    <property type="protein sequence ID" value="PYU1_T015134"/>
    <property type="gene ID" value="PYU1_G015103"/>
</dbReference>
<organism evidence="1 2">
    <name type="scientific">Globisporangium ultimum (strain ATCC 200006 / CBS 805.95 / DAOM BR144)</name>
    <name type="common">Pythium ultimum</name>
    <dbReference type="NCBI Taxonomy" id="431595"/>
    <lineage>
        <taxon>Eukaryota</taxon>
        <taxon>Sar</taxon>
        <taxon>Stramenopiles</taxon>
        <taxon>Oomycota</taxon>
        <taxon>Peronosporomycetes</taxon>
        <taxon>Pythiales</taxon>
        <taxon>Pythiaceae</taxon>
        <taxon>Globisporangium</taxon>
    </lineage>
</organism>
<dbReference type="VEuPathDB" id="FungiDB:PYU1_G015103"/>
<keyword evidence="2" id="KW-1185">Reference proteome</keyword>
<name>K3XD35_GLOUD</name>
<evidence type="ECO:0000313" key="1">
    <source>
        <dbReference type="EnsemblProtists" id="PYU1_T015134"/>
    </source>
</evidence>
<evidence type="ECO:0000313" key="2">
    <source>
        <dbReference type="Proteomes" id="UP000019132"/>
    </source>
</evidence>
<protein>
    <submittedName>
        <fullName evidence="1">Uncharacterized protein</fullName>
    </submittedName>
</protein>
<dbReference type="AlphaFoldDB" id="K3XD35"/>
<reference evidence="1" key="3">
    <citation type="submission" date="2015-02" db="UniProtKB">
        <authorList>
            <consortium name="EnsemblProtists"/>
        </authorList>
    </citation>
    <scope>IDENTIFICATION</scope>
    <source>
        <strain evidence="1">DAOM BR144</strain>
    </source>
</reference>
<dbReference type="EMBL" id="ADOS01001205">
    <property type="status" value="NOT_ANNOTATED_CDS"/>
    <property type="molecule type" value="Genomic_DNA"/>
</dbReference>
<proteinExistence type="predicted"/>
<dbReference type="HOGENOM" id="CLU_217357_0_0_1"/>
<sequence>MKIKGLTANKAAIKAITHYLKQVISLIEMGLPLGYLSKDMFKMIKV</sequence>
<reference evidence="2" key="2">
    <citation type="submission" date="2010-04" db="EMBL/GenBank/DDBJ databases">
        <authorList>
            <person name="Buell R."/>
            <person name="Hamilton J."/>
            <person name="Hostetler J."/>
        </authorList>
    </citation>
    <scope>NUCLEOTIDE SEQUENCE [LARGE SCALE GENOMIC DNA]</scope>
    <source>
        <strain evidence="2">DAOM:BR144</strain>
    </source>
</reference>
<reference evidence="2" key="1">
    <citation type="journal article" date="2010" name="Genome Biol.">
        <title>Genome sequence of the necrotrophic plant pathogen Pythium ultimum reveals original pathogenicity mechanisms and effector repertoire.</title>
        <authorList>
            <person name="Levesque C.A."/>
            <person name="Brouwer H."/>
            <person name="Cano L."/>
            <person name="Hamilton J.P."/>
            <person name="Holt C."/>
            <person name="Huitema E."/>
            <person name="Raffaele S."/>
            <person name="Robideau G.P."/>
            <person name="Thines M."/>
            <person name="Win J."/>
            <person name="Zerillo M.M."/>
            <person name="Beakes G.W."/>
            <person name="Boore J.L."/>
            <person name="Busam D."/>
            <person name="Dumas B."/>
            <person name="Ferriera S."/>
            <person name="Fuerstenberg S.I."/>
            <person name="Gachon C.M."/>
            <person name="Gaulin E."/>
            <person name="Govers F."/>
            <person name="Grenville-Briggs L."/>
            <person name="Horner N."/>
            <person name="Hostetler J."/>
            <person name="Jiang R.H."/>
            <person name="Johnson J."/>
            <person name="Krajaejun T."/>
            <person name="Lin H."/>
            <person name="Meijer H.J."/>
            <person name="Moore B."/>
            <person name="Morris P."/>
            <person name="Phuntmart V."/>
            <person name="Puiu D."/>
            <person name="Shetty J."/>
            <person name="Stajich J.E."/>
            <person name="Tripathy S."/>
            <person name="Wawra S."/>
            <person name="van West P."/>
            <person name="Whitty B.R."/>
            <person name="Coutinho P.M."/>
            <person name="Henrissat B."/>
            <person name="Martin F."/>
            <person name="Thomas P.D."/>
            <person name="Tyler B.M."/>
            <person name="De Vries R.P."/>
            <person name="Kamoun S."/>
            <person name="Yandell M."/>
            <person name="Tisserat N."/>
            <person name="Buell C.R."/>
        </authorList>
    </citation>
    <scope>NUCLEOTIDE SEQUENCE</scope>
    <source>
        <strain evidence="2">DAOM:BR144</strain>
    </source>
</reference>